<accession>A0A841J3U5</accession>
<dbReference type="Proteomes" id="UP000552700">
    <property type="component" value="Unassembled WGS sequence"/>
</dbReference>
<dbReference type="PANTHER" id="PTHR43464">
    <property type="entry name" value="METHYLTRANSFERASE"/>
    <property type="match status" value="1"/>
</dbReference>
<evidence type="ECO:0000256" key="2">
    <source>
        <dbReference type="ARBA" id="ARBA00022679"/>
    </source>
</evidence>
<dbReference type="EMBL" id="JACIJP010000007">
    <property type="protein sequence ID" value="MBB6125487.1"/>
    <property type="molecule type" value="Genomic_DNA"/>
</dbReference>
<dbReference type="GO" id="GO:0032259">
    <property type="term" value="P:methylation"/>
    <property type="evidence" value="ECO:0007669"/>
    <property type="project" value="UniProtKB-KW"/>
</dbReference>
<name>A0A841J3U5_9SPHN</name>
<dbReference type="InterPro" id="IPR029063">
    <property type="entry name" value="SAM-dependent_MTases_sf"/>
</dbReference>
<comment type="caution">
    <text evidence="5">The sequence shown here is derived from an EMBL/GenBank/DDBJ whole genome shotgun (WGS) entry which is preliminary data.</text>
</comment>
<dbReference type="Pfam" id="PF13649">
    <property type="entry name" value="Methyltransf_25"/>
    <property type="match status" value="1"/>
</dbReference>
<evidence type="ECO:0000259" key="4">
    <source>
        <dbReference type="Pfam" id="PF13649"/>
    </source>
</evidence>
<evidence type="ECO:0000256" key="1">
    <source>
        <dbReference type="ARBA" id="ARBA00022603"/>
    </source>
</evidence>
<keyword evidence="6" id="KW-1185">Reference proteome</keyword>
<sequence length="223" mass="24236">MADVSREDFTPAAGRLLPTSTYDRLLSLLTREARWRAALLQILAPEPGERILDVGCGTGSFALLIKKTVPDAVVVGIDPDPEARAIARNKALAAGISVDWQPGFASDAASFGQFDKVVSSLVFHQVPIEEKRTGLVAMFAAARPGGLVCVADYAKQQRWLMRQAFRIVQSADGWTNTQPNVDGFLESELAHICGRQVDPTWAIDTPTGTISIFDIQTNDVVQR</sequence>
<evidence type="ECO:0000313" key="6">
    <source>
        <dbReference type="Proteomes" id="UP000552700"/>
    </source>
</evidence>
<proteinExistence type="predicted"/>
<dbReference type="Gene3D" id="3.40.50.150">
    <property type="entry name" value="Vaccinia Virus protein VP39"/>
    <property type="match status" value="1"/>
</dbReference>
<dbReference type="PANTHER" id="PTHR43464:SF19">
    <property type="entry name" value="UBIQUINONE BIOSYNTHESIS O-METHYLTRANSFERASE, MITOCHONDRIAL"/>
    <property type="match status" value="1"/>
</dbReference>
<keyword evidence="3" id="KW-0949">S-adenosyl-L-methionine</keyword>
<protein>
    <submittedName>
        <fullName evidence="5">Ubiquinone/menaquinone biosynthesis C-methylase UbiE</fullName>
    </submittedName>
</protein>
<organism evidence="5 6">
    <name type="scientific">Sphingobium subterraneum</name>
    <dbReference type="NCBI Taxonomy" id="627688"/>
    <lineage>
        <taxon>Bacteria</taxon>
        <taxon>Pseudomonadati</taxon>
        <taxon>Pseudomonadota</taxon>
        <taxon>Alphaproteobacteria</taxon>
        <taxon>Sphingomonadales</taxon>
        <taxon>Sphingomonadaceae</taxon>
        <taxon>Sphingobium</taxon>
    </lineage>
</organism>
<dbReference type="AlphaFoldDB" id="A0A841J3U5"/>
<keyword evidence="5" id="KW-0830">Ubiquinone</keyword>
<dbReference type="InterPro" id="IPR041698">
    <property type="entry name" value="Methyltransf_25"/>
</dbReference>
<evidence type="ECO:0000256" key="3">
    <source>
        <dbReference type="ARBA" id="ARBA00022691"/>
    </source>
</evidence>
<keyword evidence="2" id="KW-0808">Transferase</keyword>
<gene>
    <name evidence="5" type="ORF">FHS92_003249</name>
</gene>
<dbReference type="SUPFAM" id="SSF53335">
    <property type="entry name" value="S-adenosyl-L-methionine-dependent methyltransferases"/>
    <property type="match status" value="1"/>
</dbReference>
<evidence type="ECO:0000313" key="5">
    <source>
        <dbReference type="EMBL" id="MBB6125487.1"/>
    </source>
</evidence>
<dbReference type="RefSeq" id="WP_184081770.1">
    <property type="nucleotide sequence ID" value="NZ_JACIJP010000007.1"/>
</dbReference>
<reference evidence="5 6" key="1">
    <citation type="submission" date="2020-08" db="EMBL/GenBank/DDBJ databases">
        <title>Genomic Encyclopedia of Type Strains, Phase IV (KMG-IV): sequencing the most valuable type-strain genomes for metagenomic binning, comparative biology and taxonomic classification.</title>
        <authorList>
            <person name="Goeker M."/>
        </authorList>
    </citation>
    <scope>NUCLEOTIDE SEQUENCE [LARGE SCALE GENOMIC DNA]</scope>
    <source>
        <strain evidence="5 6">DSM 102255</strain>
    </source>
</reference>
<keyword evidence="1 5" id="KW-0489">Methyltransferase</keyword>
<feature type="domain" description="Methyltransferase" evidence="4">
    <location>
        <begin position="51"/>
        <end position="146"/>
    </location>
</feature>
<dbReference type="CDD" id="cd02440">
    <property type="entry name" value="AdoMet_MTases"/>
    <property type="match status" value="1"/>
</dbReference>
<dbReference type="GO" id="GO:0008168">
    <property type="term" value="F:methyltransferase activity"/>
    <property type="evidence" value="ECO:0007669"/>
    <property type="project" value="UniProtKB-KW"/>
</dbReference>